<keyword evidence="1" id="KW-0677">Repeat</keyword>
<feature type="domain" description="Rhodanese" evidence="2">
    <location>
        <begin position="42"/>
        <end position="134"/>
    </location>
</feature>
<dbReference type="Pfam" id="PF00581">
    <property type="entry name" value="Rhodanese"/>
    <property type="match status" value="2"/>
</dbReference>
<dbReference type="SMART" id="SM00450">
    <property type="entry name" value="RHOD"/>
    <property type="match status" value="2"/>
</dbReference>
<dbReference type="PANTHER" id="PTHR43855">
    <property type="entry name" value="THIOSULFATE SULFURTRANSFERASE"/>
    <property type="match status" value="1"/>
</dbReference>
<dbReference type="CDD" id="cd01448">
    <property type="entry name" value="TST_Repeat_1"/>
    <property type="match status" value="1"/>
</dbReference>
<keyword evidence="4" id="KW-1185">Reference proteome</keyword>
<dbReference type="PANTHER" id="PTHR43855:SF1">
    <property type="entry name" value="THIOSULFATE SULFURTRANSFERASE"/>
    <property type="match status" value="1"/>
</dbReference>
<feature type="domain" description="Rhodanese" evidence="2">
    <location>
        <begin position="163"/>
        <end position="264"/>
    </location>
</feature>
<proteinExistence type="predicted"/>
<dbReference type="Proteomes" id="UP001589692">
    <property type="component" value="Unassembled WGS sequence"/>
</dbReference>
<dbReference type="RefSeq" id="WP_377264727.1">
    <property type="nucleotide sequence ID" value="NZ_JBHMAA010000030.1"/>
</dbReference>
<dbReference type="EMBL" id="JBHMAA010000030">
    <property type="protein sequence ID" value="MFB9951905.1"/>
    <property type="molecule type" value="Genomic_DNA"/>
</dbReference>
<organism evidence="3 4">
    <name type="scientific">Rhizobium puerariae</name>
    <dbReference type="NCBI Taxonomy" id="1585791"/>
    <lineage>
        <taxon>Bacteria</taxon>
        <taxon>Pseudomonadati</taxon>
        <taxon>Pseudomonadota</taxon>
        <taxon>Alphaproteobacteria</taxon>
        <taxon>Hyphomicrobiales</taxon>
        <taxon>Rhizobiaceae</taxon>
        <taxon>Rhizobium/Agrobacterium group</taxon>
        <taxon>Rhizobium</taxon>
    </lineage>
</organism>
<dbReference type="EC" id="2.8.1.-" evidence="3"/>
<dbReference type="InterPro" id="IPR036873">
    <property type="entry name" value="Rhodanese-like_dom_sf"/>
</dbReference>
<evidence type="ECO:0000313" key="3">
    <source>
        <dbReference type="EMBL" id="MFB9951905.1"/>
    </source>
</evidence>
<dbReference type="Gene3D" id="3.40.250.10">
    <property type="entry name" value="Rhodanese-like domain"/>
    <property type="match status" value="2"/>
</dbReference>
<dbReference type="PROSITE" id="PS50206">
    <property type="entry name" value="RHODANESE_3"/>
    <property type="match status" value="2"/>
</dbReference>
<keyword evidence="3" id="KW-0808">Transferase</keyword>
<protein>
    <submittedName>
        <fullName evidence="3">Sulfurtransferase</fullName>
        <ecNumber evidence="3">2.8.1.-</ecNumber>
    </submittedName>
</protein>
<dbReference type="SUPFAM" id="SSF52821">
    <property type="entry name" value="Rhodanese/Cell cycle control phosphatase"/>
    <property type="match status" value="2"/>
</dbReference>
<sequence length="269" mass="28274">MTDVIGEGPFISAEDVASWQQAGRDVAILAILSDADGDRPLRIEGAIDVDLASELAGPGGGTQGARPLPALEDLQQTARRWGVNDGTTIVAYDNGNGFAAARAWWTLKWAGARQVYILDGGLGAWTRLGLPVSRAHPKLAAPGNILLKADNLPVLDADEAARLAETGKLFDARAENVFSRGHIPGAINFPAARSRGTDGRLLPVVRLRETLWPSFGEDVEVGVYCGSGVSAAYQIAALAALGRRAALYPGSWSAWSADPGRPVQIGVSD</sequence>
<accession>A0ABV6AMR0</accession>
<dbReference type="GO" id="GO:0016740">
    <property type="term" value="F:transferase activity"/>
    <property type="evidence" value="ECO:0007669"/>
    <property type="project" value="UniProtKB-KW"/>
</dbReference>
<comment type="caution">
    <text evidence="3">The sequence shown here is derived from an EMBL/GenBank/DDBJ whole genome shotgun (WGS) entry which is preliminary data.</text>
</comment>
<name>A0ABV6AMR0_9HYPH</name>
<dbReference type="InterPro" id="IPR051126">
    <property type="entry name" value="Thiosulfate_sulfurtransferase"/>
</dbReference>
<evidence type="ECO:0000256" key="1">
    <source>
        <dbReference type="ARBA" id="ARBA00022737"/>
    </source>
</evidence>
<evidence type="ECO:0000313" key="4">
    <source>
        <dbReference type="Proteomes" id="UP001589692"/>
    </source>
</evidence>
<evidence type="ECO:0000259" key="2">
    <source>
        <dbReference type="PROSITE" id="PS50206"/>
    </source>
</evidence>
<reference evidence="3 4" key="1">
    <citation type="submission" date="2024-09" db="EMBL/GenBank/DDBJ databases">
        <authorList>
            <person name="Sun Q."/>
            <person name="Mori K."/>
        </authorList>
    </citation>
    <scope>NUCLEOTIDE SEQUENCE [LARGE SCALE GENOMIC DNA]</scope>
    <source>
        <strain evidence="3 4">TBRC 4938</strain>
    </source>
</reference>
<gene>
    <name evidence="3" type="ORF">ACFFP0_23905</name>
</gene>
<dbReference type="InterPro" id="IPR001763">
    <property type="entry name" value="Rhodanese-like_dom"/>
</dbReference>